<dbReference type="Gene3D" id="1.20.1250.20">
    <property type="entry name" value="MFS general substrate transporter like domains"/>
    <property type="match status" value="1"/>
</dbReference>
<sequence length="91" mass="9908">MSKPAFGNAVVQRGLGWVRVQVAQQFSGINKTMYYSPTLIQLAGFTLNRTVSTLSLVTSGLNAAVFSRSMLGEDHRSTPYISYSPGTYGTR</sequence>
<evidence type="ECO:0000313" key="2">
    <source>
        <dbReference type="Proteomes" id="UP001396334"/>
    </source>
</evidence>
<dbReference type="Pfam" id="PF00083">
    <property type="entry name" value="Sugar_tr"/>
    <property type="match status" value="1"/>
</dbReference>
<dbReference type="InterPro" id="IPR050814">
    <property type="entry name" value="Myo-inositol_Transporter"/>
</dbReference>
<organism evidence="1 2">
    <name type="scientific">Hibiscus sabdariffa</name>
    <name type="common">roselle</name>
    <dbReference type="NCBI Taxonomy" id="183260"/>
    <lineage>
        <taxon>Eukaryota</taxon>
        <taxon>Viridiplantae</taxon>
        <taxon>Streptophyta</taxon>
        <taxon>Embryophyta</taxon>
        <taxon>Tracheophyta</taxon>
        <taxon>Spermatophyta</taxon>
        <taxon>Magnoliopsida</taxon>
        <taxon>eudicotyledons</taxon>
        <taxon>Gunneridae</taxon>
        <taxon>Pentapetalae</taxon>
        <taxon>rosids</taxon>
        <taxon>malvids</taxon>
        <taxon>Malvales</taxon>
        <taxon>Malvaceae</taxon>
        <taxon>Malvoideae</taxon>
        <taxon>Hibiscus</taxon>
    </lineage>
</organism>
<name>A0ABR1ZKX0_9ROSI</name>
<protein>
    <submittedName>
        <fullName evidence="1">Uncharacterized protein</fullName>
    </submittedName>
</protein>
<reference evidence="1 2" key="1">
    <citation type="journal article" date="2024" name="G3 (Bethesda)">
        <title>Genome assembly of Hibiscus sabdariffa L. provides insights into metabolisms of medicinal natural products.</title>
        <authorList>
            <person name="Kim T."/>
        </authorList>
    </citation>
    <scope>NUCLEOTIDE SEQUENCE [LARGE SCALE GENOMIC DNA]</scope>
    <source>
        <strain evidence="1">TK-2024</strain>
        <tissue evidence="1">Old leaves</tissue>
    </source>
</reference>
<dbReference type="PANTHER" id="PTHR48020:SF24">
    <property type="entry name" value="INOSITOL TRANSPORTER 4"/>
    <property type="match status" value="1"/>
</dbReference>
<proteinExistence type="predicted"/>
<dbReference type="InterPro" id="IPR036259">
    <property type="entry name" value="MFS_trans_sf"/>
</dbReference>
<dbReference type="EMBL" id="JBBPBN010000930">
    <property type="protein sequence ID" value="KAK8481246.1"/>
    <property type="molecule type" value="Genomic_DNA"/>
</dbReference>
<comment type="caution">
    <text evidence="1">The sequence shown here is derived from an EMBL/GenBank/DDBJ whole genome shotgun (WGS) entry which is preliminary data.</text>
</comment>
<dbReference type="Proteomes" id="UP001396334">
    <property type="component" value="Unassembled WGS sequence"/>
</dbReference>
<dbReference type="InterPro" id="IPR005828">
    <property type="entry name" value="MFS_sugar_transport-like"/>
</dbReference>
<accession>A0ABR1ZKX0</accession>
<evidence type="ECO:0000313" key="1">
    <source>
        <dbReference type="EMBL" id="KAK8481246.1"/>
    </source>
</evidence>
<dbReference type="PANTHER" id="PTHR48020">
    <property type="entry name" value="PROTON MYO-INOSITOL COTRANSPORTER"/>
    <property type="match status" value="1"/>
</dbReference>
<gene>
    <name evidence="1" type="ORF">V6N11_068411</name>
</gene>
<keyword evidence="2" id="KW-1185">Reference proteome</keyword>